<feature type="compositionally biased region" description="Low complexity" evidence="9">
    <location>
        <begin position="21"/>
        <end position="30"/>
    </location>
</feature>
<dbReference type="Proteomes" id="UP001054889">
    <property type="component" value="Unassembled WGS sequence"/>
</dbReference>
<comment type="caution">
    <text evidence="11">The sequence shown here is derived from an EMBL/GenBank/DDBJ whole genome shotgun (WGS) entry which is preliminary data.</text>
</comment>
<dbReference type="InterPro" id="IPR001841">
    <property type="entry name" value="Znf_RING"/>
</dbReference>
<dbReference type="GO" id="GO:0061630">
    <property type="term" value="F:ubiquitin protein ligase activity"/>
    <property type="evidence" value="ECO:0007669"/>
    <property type="project" value="UniProtKB-EC"/>
</dbReference>
<dbReference type="GO" id="GO:0008270">
    <property type="term" value="F:zinc ion binding"/>
    <property type="evidence" value="ECO:0007669"/>
    <property type="project" value="UniProtKB-KW"/>
</dbReference>
<feature type="region of interest" description="Disordered" evidence="9">
    <location>
        <begin position="89"/>
        <end position="116"/>
    </location>
</feature>
<evidence type="ECO:0000259" key="10">
    <source>
        <dbReference type="PROSITE" id="PS50089"/>
    </source>
</evidence>
<comment type="catalytic activity">
    <reaction evidence="1">
        <text>S-ubiquitinyl-[E2 ubiquitin-conjugating enzyme]-L-cysteine + [acceptor protein]-L-lysine = [E2 ubiquitin-conjugating enzyme]-L-cysteine + N(6)-ubiquitinyl-[acceptor protein]-L-lysine.</text>
        <dbReference type="EC" id="2.3.2.27"/>
    </reaction>
</comment>
<evidence type="ECO:0000256" key="6">
    <source>
        <dbReference type="ARBA" id="ARBA00022786"/>
    </source>
</evidence>
<evidence type="ECO:0000313" key="11">
    <source>
        <dbReference type="EMBL" id="GJM89655.1"/>
    </source>
</evidence>
<evidence type="ECO:0000256" key="9">
    <source>
        <dbReference type="SAM" id="MobiDB-lite"/>
    </source>
</evidence>
<accession>A0AAV5BTJ8</accession>
<dbReference type="SMART" id="SM00184">
    <property type="entry name" value="RING"/>
    <property type="match status" value="1"/>
</dbReference>
<keyword evidence="5 8" id="KW-0863">Zinc-finger</keyword>
<protein>
    <recommendedName>
        <fullName evidence="2">RING-type E3 ubiquitin transferase</fullName>
        <ecNumber evidence="2">2.3.2.27</ecNumber>
    </recommendedName>
</protein>
<feature type="region of interest" description="Disordered" evidence="9">
    <location>
        <begin position="21"/>
        <end position="44"/>
    </location>
</feature>
<dbReference type="InterPro" id="IPR013083">
    <property type="entry name" value="Znf_RING/FYVE/PHD"/>
</dbReference>
<keyword evidence="12" id="KW-1185">Reference proteome</keyword>
<dbReference type="Pfam" id="PF13639">
    <property type="entry name" value="zf-RING_2"/>
    <property type="match status" value="1"/>
</dbReference>
<reference evidence="11" key="1">
    <citation type="journal article" date="2018" name="DNA Res.">
        <title>Multiple hybrid de novo genome assembly of finger millet, an orphan allotetraploid crop.</title>
        <authorList>
            <person name="Hatakeyama M."/>
            <person name="Aluri S."/>
            <person name="Balachadran M.T."/>
            <person name="Sivarajan S.R."/>
            <person name="Patrignani A."/>
            <person name="Gruter S."/>
            <person name="Poveda L."/>
            <person name="Shimizu-Inatsugi R."/>
            <person name="Baeten J."/>
            <person name="Francoijs K.J."/>
            <person name="Nataraja K.N."/>
            <person name="Reddy Y.A.N."/>
            <person name="Phadnis S."/>
            <person name="Ravikumar R.L."/>
            <person name="Schlapbach R."/>
            <person name="Sreeman S.M."/>
            <person name="Shimizu K.K."/>
        </authorList>
    </citation>
    <scope>NUCLEOTIDE SEQUENCE</scope>
</reference>
<proteinExistence type="predicted"/>
<organism evidence="11 12">
    <name type="scientific">Eleusine coracana subsp. coracana</name>
    <dbReference type="NCBI Taxonomy" id="191504"/>
    <lineage>
        <taxon>Eukaryota</taxon>
        <taxon>Viridiplantae</taxon>
        <taxon>Streptophyta</taxon>
        <taxon>Embryophyta</taxon>
        <taxon>Tracheophyta</taxon>
        <taxon>Spermatophyta</taxon>
        <taxon>Magnoliopsida</taxon>
        <taxon>Liliopsida</taxon>
        <taxon>Poales</taxon>
        <taxon>Poaceae</taxon>
        <taxon>PACMAD clade</taxon>
        <taxon>Chloridoideae</taxon>
        <taxon>Cynodonteae</taxon>
        <taxon>Eleusininae</taxon>
        <taxon>Eleusine</taxon>
    </lineage>
</organism>
<evidence type="ECO:0000256" key="3">
    <source>
        <dbReference type="ARBA" id="ARBA00022679"/>
    </source>
</evidence>
<dbReference type="PROSITE" id="PS50089">
    <property type="entry name" value="ZF_RING_2"/>
    <property type="match status" value="1"/>
</dbReference>
<reference evidence="11" key="2">
    <citation type="submission" date="2021-12" db="EMBL/GenBank/DDBJ databases">
        <title>Resequencing data analysis of finger millet.</title>
        <authorList>
            <person name="Hatakeyama M."/>
            <person name="Aluri S."/>
            <person name="Balachadran M.T."/>
            <person name="Sivarajan S.R."/>
            <person name="Poveda L."/>
            <person name="Shimizu-Inatsugi R."/>
            <person name="Schlapbach R."/>
            <person name="Sreeman S.M."/>
            <person name="Shimizu K.K."/>
        </authorList>
    </citation>
    <scope>NUCLEOTIDE SEQUENCE</scope>
</reference>
<dbReference type="PANTHER" id="PTHR22937:SF122">
    <property type="entry name" value="RING-TYPE E3 UBIQUITIN TRANSFERASE"/>
    <property type="match status" value="1"/>
</dbReference>
<evidence type="ECO:0000313" key="12">
    <source>
        <dbReference type="Proteomes" id="UP001054889"/>
    </source>
</evidence>
<evidence type="ECO:0000256" key="4">
    <source>
        <dbReference type="ARBA" id="ARBA00022723"/>
    </source>
</evidence>
<evidence type="ECO:0000256" key="8">
    <source>
        <dbReference type="PROSITE-ProRule" id="PRU00175"/>
    </source>
</evidence>
<gene>
    <name evidence="11" type="primary">ga05863</name>
    <name evidence="11" type="ORF">PR202_ga05863</name>
</gene>
<dbReference type="InterPro" id="IPR045191">
    <property type="entry name" value="MBR1/2-like"/>
</dbReference>
<keyword evidence="6" id="KW-0833">Ubl conjugation pathway</keyword>
<dbReference type="Gene3D" id="3.30.40.10">
    <property type="entry name" value="Zinc/RING finger domain, C3HC4 (zinc finger)"/>
    <property type="match status" value="1"/>
</dbReference>
<keyword evidence="4" id="KW-0479">Metal-binding</keyword>
<evidence type="ECO:0000256" key="7">
    <source>
        <dbReference type="ARBA" id="ARBA00022833"/>
    </source>
</evidence>
<keyword evidence="3" id="KW-0808">Transferase</keyword>
<name>A0AAV5BTJ8_ELECO</name>
<evidence type="ECO:0000256" key="1">
    <source>
        <dbReference type="ARBA" id="ARBA00000900"/>
    </source>
</evidence>
<dbReference type="AlphaFoldDB" id="A0AAV5BTJ8"/>
<keyword evidence="7" id="KW-0862">Zinc</keyword>
<dbReference type="EC" id="2.3.2.27" evidence="2"/>
<dbReference type="FunFam" id="3.30.40.10:FF:000451">
    <property type="entry name" value="E3 ubiquitin-protein ligase rnf12-A"/>
    <property type="match status" value="1"/>
</dbReference>
<dbReference type="PANTHER" id="PTHR22937">
    <property type="entry name" value="E3 UBIQUITIN-PROTEIN LIGASE RNF165"/>
    <property type="match status" value="1"/>
</dbReference>
<sequence>MARDAGAVEGRRVALRALLAAGDASSSAPPRAEEPATRPPSKGLLRGLRCTSAAASQAFEPEAVARPSAADWRGLGCTSVAGVHAPADAAADWRGRRRRRGNRERRKARGGGGDAAGMGGDVWCTPGIPFHAEASSVDCVVGPHQSTVSTRRRAQAERSHREMMMFRTRLLLGRLGMYDQYQDWRLDVDNMTYEELLDLEDRMGYVSTGLCEDEILRSLRMVKHTPFNTKHFSTEMDRRCSICQEEFEAGEEIGKLSCGHNYHVHCIKQWLSRKNSCPVCKTAVSKAEVHT</sequence>
<evidence type="ECO:0000256" key="2">
    <source>
        <dbReference type="ARBA" id="ARBA00012483"/>
    </source>
</evidence>
<feature type="domain" description="RING-type" evidence="10">
    <location>
        <begin position="240"/>
        <end position="281"/>
    </location>
</feature>
<dbReference type="SUPFAM" id="SSF57850">
    <property type="entry name" value="RING/U-box"/>
    <property type="match status" value="1"/>
</dbReference>
<evidence type="ECO:0000256" key="5">
    <source>
        <dbReference type="ARBA" id="ARBA00022771"/>
    </source>
</evidence>
<dbReference type="EMBL" id="BQKI01000002">
    <property type="protein sequence ID" value="GJM89655.1"/>
    <property type="molecule type" value="Genomic_DNA"/>
</dbReference>
<feature type="compositionally biased region" description="Basic residues" evidence="9">
    <location>
        <begin position="95"/>
        <end position="109"/>
    </location>
</feature>